<dbReference type="Pfam" id="PF00356">
    <property type="entry name" value="LacI"/>
    <property type="match status" value="1"/>
</dbReference>
<evidence type="ECO:0000256" key="2">
    <source>
        <dbReference type="ARBA" id="ARBA00023015"/>
    </source>
</evidence>
<evidence type="ECO:0000313" key="7">
    <source>
        <dbReference type="Proteomes" id="UP000029507"/>
    </source>
</evidence>
<gene>
    <name evidence="6" type="ORF">PSTEL_01190</name>
</gene>
<dbReference type="RefSeq" id="WP_038692988.1">
    <property type="nucleotide sequence ID" value="NZ_CP009286.1"/>
</dbReference>
<dbReference type="GO" id="GO:0000976">
    <property type="term" value="F:transcription cis-regulatory region binding"/>
    <property type="evidence" value="ECO:0007669"/>
    <property type="project" value="TreeGrafter"/>
</dbReference>
<dbReference type="InterPro" id="IPR010982">
    <property type="entry name" value="Lambda_DNA-bd_dom_sf"/>
</dbReference>
<evidence type="ECO:0000256" key="4">
    <source>
        <dbReference type="ARBA" id="ARBA00023163"/>
    </source>
</evidence>
<evidence type="ECO:0000256" key="3">
    <source>
        <dbReference type="ARBA" id="ARBA00023125"/>
    </source>
</evidence>
<sequence length="334" mass="36989">MAATIKDIAKLANVSHTTVSRALNNSPLIKENTRQRIAEIAAQLNYTPNYNAKSLVMQRSYTIGLFFTSIAKGTSPSFFSDTFRGVNRVVDVDYNLSVRGIDDYQDYSPVHSKRFDGIILMSQSEADNEFMHHVLQHEIPLVVLNRVIDDSSIVNIVSNDREGAYSAGAYLIECGHRDIALIEGVEGFKSTVERREGFHRALIDHDIPVQADYIVRGNYDMQSGYQAMTQLMSLSNPPTAVFCSNDDMAVGAMNCVFECGLQVPGDVSIVGFDDSGFSSFTNPSLTTVKRPIETISEQGARKLLKLIKEPTEIGERILINTELIIRKSAAPLIK</sequence>
<dbReference type="Gene3D" id="1.10.260.40">
    <property type="entry name" value="lambda repressor-like DNA-binding domains"/>
    <property type="match status" value="1"/>
</dbReference>
<name>A0A089LM61_9BACL</name>
<dbReference type="EMBL" id="CP009286">
    <property type="protein sequence ID" value="AIQ61942.1"/>
    <property type="molecule type" value="Genomic_DNA"/>
</dbReference>
<dbReference type="SUPFAM" id="SSF53822">
    <property type="entry name" value="Periplasmic binding protein-like I"/>
    <property type="match status" value="1"/>
</dbReference>
<dbReference type="CDD" id="cd01392">
    <property type="entry name" value="HTH_LacI"/>
    <property type="match status" value="1"/>
</dbReference>
<keyword evidence="4" id="KW-0804">Transcription</keyword>
<dbReference type="KEGG" id="pste:PSTEL_01190"/>
<dbReference type="AlphaFoldDB" id="A0A089LM61"/>
<keyword evidence="7" id="KW-1185">Reference proteome</keyword>
<proteinExistence type="predicted"/>
<evidence type="ECO:0000313" key="6">
    <source>
        <dbReference type="EMBL" id="AIQ61942.1"/>
    </source>
</evidence>
<dbReference type="HOGENOM" id="CLU_037628_6_0_9"/>
<dbReference type="InterPro" id="IPR028082">
    <property type="entry name" value="Peripla_BP_I"/>
</dbReference>
<dbReference type="Gene3D" id="3.40.50.2300">
    <property type="match status" value="2"/>
</dbReference>
<keyword evidence="3" id="KW-0238">DNA-binding</keyword>
<keyword evidence="2" id="KW-0805">Transcription regulation</keyword>
<dbReference type="PANTHER" id="PTHR30146">
    <property type="entry name" value="LACI-RELATED TRANSCRIPTIONAL REPRESSOR"/>
    <property type="match status" value="1"/>
</dbReference>
<protein>
    <submittedName>
        <fullName evidence="6">LacI family transcriptional regulator</fullName>
    </submittedName>
</protein>
<dbReference type="PROSITE" id="PS00356">
    <property type="entry name" value="HTH_LACI_1"/>
    <property type="match status" value="1"/>
</dbReference>
<dbReference type="OrthoDB" id="9775106at2"/>
<dbReference type="SUPFAM" id="SSF47413">
    <property type="entry name" value="lambda repressor-like DNA-binding domains"/>
    <property type="match status" value="1"/>
</dbReference>
<dbReference type="Pfam" id="PF13377">
    <property type="entry name" value="Peripla_BP_3"/>
    <property type="match status" value="1"/>
</dbReference>
<dbReference type="SMART" id="SM00354">
    <property type="entry name" value="HTH_LACI"/>
    <property type="match status" value="1"/>
</dbReference>
<dbReference type="GO" id="GO:0003700">
    <property type="term" value="F:DNA-binding transcription factor activity"/>
    <property type="evidence" value="ECO:0007669"/>
    <property type="project" value="TreeGrafter"/>
</dbReference>
<dbReference type="PANTHER" id="PTHR30146:SF148">
    <property type="entry name" value="HTH-TYPE TRANSCRIPTIONAL REPRESSOR PURR-RELATED"/>
    <property type="match status" value="1"/>
</dbReference>
<accession>A0A089LM61</accession>
<evidence type="ECO:0000256" key="1">
    <source>
        <dbReference type="ARBA" id="ARBA00022491"/>
    </source>
</evidence>
<reference evidence="6 7" key="1">
    <citation type="submission" date="2014-08" db="EMBL/GenBank/DDBJ databases">
        <title>Comparative genomics of the Paenibacillus odorifer group.</title>
        <authorList>
            <person name="den Bakker H.C."/>
            <person name="Tsai Y.-C."/>
            <person name="Martin N."/>
            <person name="Korlach J."/>
            <person name="Wiedmann M."/>
        </authorList>
    </citation>
    <scope>NUCLEOTIDE SEQUENCE [LARGE SCALE GENOMIC DNA]</scope>
    <source>
        <strain evidence="6 7">DSM 14472</strain>
    </source>
</reference>
<keyword evidence="1" id="KW-0678">Repressor</keyword>
<dbReference type="InterPro" id="IPR000843">
    <property type="entry name" value="HTH_LacI"/>
</dbReference>
<dbReference type="PRINTS" id="PR00036">
    <property type="entry name" value="HTHLACI"/>
</dbReference>
<dbReference type="STRING" id="169760.PSTEL_01190"/>
<organism evidence="6 7">
    <name type="scientific">Paenibacillus stellifer</name>
    <dbReference type="NCBI Taxonomy" id="169760"/>
    <lineage>
        <taxon>Bacteria</taxon>
        <taxon>Bacillati</taxon>
        <taxon>Bacillota</taxon>
        <taxon>Bacilli</taxon>
        <taxon>Bacillales</taxon>
        <taxon>Paenibacillaceae</taxon>
        <taxon>Paenibacillus</taxon>
    </lineage>
</organism>
<dbReference type="CDD" id="cd06267">
    <property type="entry name" value="PBP1_LacI_sugar_binding-like"/>
    <property type="match status" value="1"/>
</dbReference>
<dbReference type="Proteomes" id="UP000029507">
    <property type="component" value="Chromosome"/>
</dbReference>
<feature type="domain" description="HTH lacI-type" evidence="5">
    <location>
        <begin position="3"/>
        <end position="57"/>
    </location>
</feature>
<evidence type="ECO:0000259" key="5">
    <source>
        <dbReference type="PROSITE" id="PS50932"/>
    </source>
</evidence>
<dbReference type="PROSITE" id="PS50932">
    <property type="entry name" value="HTH_LACI_2"/>
    <property type="match status" value="1"/>
</dbReference>
<dbReference type="InterPro" id="IPR046335">
    <property type="entry name" value="LacI/GalR-like_sensor"/>
</dbReference>